<keyword evidence="2" id="KW-1185">Reference proteome</keyword>
<dbReference type="Proteomes" id="UP000800200">
    <property type="component" value="Unassembled WGS sequence"/>
</dbReference>
<gene>
    <name evidence="1" type="ORF">K469DRAFT_734157</name>
</gene>
<sequence>MLGHIPTDPAREVAEPTVNIKPVLLNTNSPWSAFLCGSQGLGKSHMLFCILENCLLTNKQLLSYIGKNLNPLAGLAAYLCSQIPTTYKKISDDHGGDIKILRDMACKIGGVGAFDYHAFKKELEEIVFLDRQSGPLKMRIKLLKSFLNLSAGSKSDYLTSELGTLTIIDLTNPVIDADSACTECGKIMAVDKVHNYMSNDSTVVKTVMIVTQEPTINTQLLDLCSITIVHQCTSLVWFVVLKKHITALYLTKDDKALFQQIVRLKLGESLLFCPIAAVQVAGDAIERIVNAYVRFRTRQRVTADRGLSKLAGNK</sequence>
<name>A0A6A6EWN4_9PEZI</name>
<dbReference type="OrthoDB" id="2316594at2759"/>
<evidence type="ECO:0000313" key="1">
    <source>
        <dbReference type="EMBL" id="KAF2195615.1"/>
    </source>
</evidence>
<accession>A0A6A6EWN4</accession>
<dbReference type="EMBL" id="ML994610">
    <property type="protein sequence ID" value="KAF2195615.1"/>
    <property type="molecule type" value="Genomic_DNA"/>
</dbReference>
<dbReference type="AlphaFoldDB" id="A0A6A6EWN4"/>
<proteinExistence type="predicted"/>
<evidence type="ECO:0000313" key="2">
    <source>
        <dbReference type="Proteomes" id="UP000800200"/>
    </source>
</evidence>
<reference evidence="1" key="1">
    <citation type="journal article" date="2020" name="Stud. Mycol.">
        <title>101 Dothideomycetes genomes: a test case for predicting lifestyles and emergence of pathogens.</title>
        <authorList>
            <person name="Haridas S."/>
            <person name="Albert R."/>
            <person name="Binder M."/>
            <person name="Bloem J."/>
            <person name="Labutti K."/>
            <person name="Salamov A."/>
            <person name="Andreopoulos B."/>
            <person name="Baker S."/>
            <person name="Barry K."/>
            <person name="Bills G."/>
            <person name="Bluhm B."/>
            <person name="Cannon C."/>
            <person name="Castanera R."/>
            <person name="Culley D."/>
            <person name="Daum C."/>
            <person name="Ezra D."/>
            <person name="Gonzalez J."/>
            <person name="Henrissat B."/>
            <person name="Kuo A."/>
            <person name="Liang C."/>
            <person name="Lipzen A."/>
            <person name="Lutzoni F."/>
            <person name="Magnuson J."/>
            <person name="Mondo S."/>
            <person name="Nolan M."/>
            <person name="Ohm R."/>
            <person name="Pangilinan J."/>
            <person name="Park H.-J."/>
            <person name="Ramirez L."/>
            <person name="Alfaro M."/>
            <person name="Sun H."/>
            <person name="Tritt A."/>
            <person name="Yoshinaga Y."/>
            <person name="Zwiers L.-H."/>
            <person name="Turgeon B."/>
            <person name="Goodwin S."/>
            <person name="Spatafora J."/>
            <person name="Crous P."/>
            <person name="Grigoriev I."/>
        </authorList>
    </citation>
    <scope>NUCLEOTIDE SEQUENCE</scope>
    <source>
        <strain evidence="1">CBS 207.26</strain>
    </source>
</reference>
<organism evidence="1 2">
    <name type="scientific">Zopfia rhizophila CBS 207.26</name>
    <dbReference type="NCBI Taxonomy" id="1314779"/>
    <lineage>
        <taxon>Eukaryota</taxon>
        <taxon>Fungi</taxon>
        <taxon>Dikarya</taxon>
        <taxon>Ascomycota</taxon>
        <taxon>Pezizomycotina</taxon>
        <taxon>Dothideomycetes</taxon>
        <taxon>Dothideomycetes incertae sedis</taxon>
        <taxon>Zopfiaceae</taxon>
        <taxon>Zopfia</taxon>
    </lineage>
</organism>
<protein>
    <submittedName>
        <fullName evidence="1">Uncharacterized protein</fullName>
    </submittedName>
</protein>